<evidence type="ECO:0000256" key="1">
    <source>
        <dbReference type="SAM" id="SignalP"/>
    </source>
</evidence>
<dbReference type="EMBL" id="SMYL01000010">
    <property type="protein sequence ID" value="TDK62769.1"/>
    <property type="molecule type" value="Genomic_DNA"/>
</dbReference>
<feature type="chain" id="PRO_5020345368" description="DUF2268 domain-containing protein" evidence="1">
    <location>
        <begin position="24"/>
        <end position="327"/>
    </location>
</feature>
<keyword evidence="3" id="KW-1185">Reference proteome</keyword>
<evidence type="ECO:0000313" key="2">
    <source>
        <dbReference type="EMBL" id="TDK62769.1"/>
    </source>
</evidence>
<proteinExistence type="predicted"/>
<name>A0A4R5VUR0_9BURK</name>
<evidence type="ECO:0008006" key="4">
    <source>
        <dbReference type="Google" id="ProtNLM"/>
    </source>
</evidence>
<accession>A0A4R5VUR0</accession>
<protein>
    <recommendedName>
        <fullName evidence="4">DUF2268 domain-containing protein</fullName>
    </recommendedName>
</protein>
<evidence type="ECO:0000313" key="3">
    <source>
        <dbReference type="Proteomes" id="UP000294829"/>
    </source>
</evidence>
<gene>
    <name evidence="2" type="ORF">E2I14_15820</name>
</gene>
<dbReference type="AlphaFoldDB" id="A0A4R5VUR0"/>
<reference evidence="2 3" key="1">
    <citation type="submission" date="2019-03" db="EMBL/GenBank/DDBJ databases">
        <title>Sapientia aquatica gen. nov., sp. nov., isolated from a crater lake.</title>
        <authorList>
            <person name="Felfoldi T."/>
            <person name="Szabo A."/>
            <person name="Toth E."/>
            <person name="Schumann P."/>
            <person name="Keki Z."/>
            <person name="Marialigeti K."/>
            <person name="Mathe I."/>
        </authorList>
    </citation>
    <scope>NUCLEOTIDE SEQUENCE [LARGE SCALE GENOMIC DNA]</scope>
    <source>
        <strain evidence="2 3">SA-152</strain>
    </source>
</reference>
<dbReference type="InterPro" id="IPR043754">
    <property type="entry name" value="DUF5700"/>
</dbReference>
<keyword evidence="1" id="KW-0732">Signal</keyword>
<dbReference type="Proteomes" id="UP000294829">
    <property type="component" value="Unassembled WGS sequence"/>
</dbReference>
<dbReference type="OrthoDB" id="8746466at2"/>
<sequence length="327" mass="36605">MKSVLIFCSIAFALFNSTLSYCADEVTQPSNEIKVINTTPAFWQFWDAAQGKSDQERAQLFFKLVVNAYPELYGAGVIGNNTLSGKQDDKAENDSVMKYLTNVQSYIPRMKIISNDIARDFDTYAKDFTLTFPKYAPHTNIYFMVSLFGFDGGTRTINNKTALLFGIDGIARYHPEGESLKVFFDHELFHQYHDQIAPDLTDDDAPIWAQLWEEGLATYISQQMNAGSTEAQVLMSPTMSAATKPILKKIAQELVDNADSKDKNEYAAFFYGSNGRADLPPRCGYYVGYKIAQQIGQKYTVQQLAELRGSELRTAVLDVLKQLAAGS</sequence>
<feature type="signal peptide" evidence="1">
    <location>
        <begin position="1"/>
        <end position="23"/>
    </location>
</feature>
<comment type="caution">
    <text evidence="2">The sequence shown here is derived from an EMBL/GenBank/DDBJ whole genome shotgun (WGS) entry which is preliminary data.</text>
</comment>
<dbReference type="RefSeq" id="WP_133330295.1">
    <property type="nucleotide sequence ID" value="NZ_SMYL01000010.1"/>
</dbReference>
<dbReference type="Pfam" id="PF18958">
    <property type="entry name" value="DUF5700"/>
    <property type="match status" value="1"/>
</dbReference>
<organism evidence="2 3">
    <name type="scientific">Sapientia aquatica</name>
    <dbReference type="NCBI Taxonomy" id="1549640"/>
    <lineage>
        <taxon>Bacteria</taxon>
        <taxon>Pseudomonadati</taxon>
        <taxon>Pseudomonadota</taxon>
        <taxon>Betaproteobacteria</taxon>
        <taxon>Burkholderiales</taxon>
        <taxon>Oxalobacteraceae</taxon>
        <taxon>Sapientia</taxon>
    </lineage>
</organism>